<feature type="site" description="Important for beta-aspartyl-AMP intermediate formation" evidence="10">
    <location>
        <position position="354"/>
    </location>
</feature>
<evidence type="ECO:0000313" key="13">
    <source>
        <dbReference type="Proteomes" id="UP000536509"/>
    </source>
</evidence>
<evidence type="ECO:0000256" key="1">
    <source>
        <dbReference type="ARBA" id="ARBA00005187"/>
    </source>
</evidence>
<dbReference type="NCBIfam" id="TIGR01536">
    <property type="entry name" value="asn_synth_AEB"/>
    <property type="match status" value="1"/>
</dbReference>
<evidence type="ECO:0000256" key="2">
    <source>
        <dbReference type="ARBA" id="ARBA00005752"/>
    </source>
</evidence>
<protein>
    <recommendedName>
        <fullName evidence="3">asparagine synthase (glutamine-hydrolyzing)</fullName>
        <ecNumber evidence="3">6.3.5.4</ecNumber>
    </recommendedName>
</protein>
<evidence type="ECO:0000256" key="5">
    <source>
        <dbReference type="ARBA" id="ARBA00022840"/>
    </source>
</evidence>
<dbReference type="GO" id="GO:0005524">
    <property type="term" value="F:ATP binding"/>
    <property type="evidence" value="ECO:0007669"/>
    <property type="project" value="UniProtKB-KW"/>
</dbReference>
<comment type="pathway">
    <text evidence="1">Amino-acid biosynthesis; L-asparagine biosynthesis; L-asparagine from L-aspartate (L-Gln route): step 1/1.</text>
</comment>
<dbReference type="Gene3D" id="3.60.20.10">
    <property type="entry name" value="Glutamine Phosphoribosylpyrophosphate, subunit 1, domain 1"/>
    <property type="match status" value="1"/>
</dbReference>
<dbReference type="PIRSF" id="PIRSF001589">
    <property type="entry name" value="Asn_synthetase_glu-h"/>
    <property type="match status" value="1"/>
</dbReference>
<evidence type="ECO:0000313" key="12">
    <source>
        <dbReference type="EMBL" id="NNT72561.1"/>
    </source>
</evidence>
<dbReference type="GO" id="GO:0006529">
    <property type="term" value="P:asparagine biosynthetic process"/>
    <property type="evidence" value="ECO:0007669"/>
    <property type="project" value="UniProtKB-KW"/>
</dbReference>
<evidence type="ECO:0000256" key="3">
    <source>
        <dbReference type="ARBA" id="ARBA00012737"/>
    </source>
</evidence>
<reference evidence="12 13" key="1">
    <citation type="submission" date="2020-05" db="EMBL/GenBank/DDBJ databases">
        <title>Draft genome of Flavobacterium sp. IMCC34852.</title>
        <authorList>
            <person name="Song J."/>
            <person name="Cho J.-C."/>
        </authorList>
    </citation>
    <scope>NUCLEOTIDE SEQUENCE [LARGE SCALE GENOMIC DNA]</scope>
    <source>
        <strain evidence="12 13">IMCC34852</strain>
    </source>
</reference>
<evidence type="ECO:0000256" key="4">
    <source>
        <dbReference type="ARBA" id="ARBA00022741"/>
    </source>
</evidence>
<dbReference type="RefSeq" id="WP_171222728.1">
    <property type="nucleotide sequence ID" value="NZ_CP121446.1"/>
</dbReference>
<organism evidence="12 13">
    <name type="scientific">Flavobacterium rivulicola</name>
    <dbReference type="NCBI Taxonomy" id="2732161"/>
    <lineage>
        <taxon>Bacteria</taxon>
        <taxon>Pseudomonadati</taxon>
        <taxon>Bacteroidota</taxon>
        <taxon>Flavobacteriia</taxon>
        <taxon>Flavobacteriales</taxon>
        <taxon>Flavobacteriaceae</taxon>
        <taxon>Flavobacterium</taxon>
    </lineage>
</organism>
<sequence>MCGIFGCIGTLDAEKKNRISSSLKHRGPDGQYFKEFNSLTFFHARLSIIDVAGGNQPFETENVILVFNGEIYNYKALAKQHQLSLNTASDTEVIIALYAKMGTAAFEQLDGMFAFALYDKQEKNIYLVRDRSGKKPLYFSPNNGFSFASEINALLVYKSASDINHQHLKWYLQKGFVSGENTIYNDIFEVLPAHYYTYNVETHKISRSQYWKFEDYFLSQKIKDKNVALEQLDDLFAKAVEKRILSSDFEVGAFLSGGIDSSLVCAFAVKTNPNLKTFTVKMKGGFDESEVASLIAKQLKTSHHELTIDYDSLANDYEKIVTSYGEPIIDESIIPSYYVAKAASEHVRVILNGDGGDEIFGGYRRYVLYKNYEKIKLFSGLGRNILRLLPATDDKNGTLSKLNRLSDFFKYEGDEQYFSASTDLFFDAPGFNKLEDGHYFSHKSMFGTSFSLLEKTMLTDFYGILPKILFKKMDIATMQSSIEGRSPFLDTNLMEWSASLDQNLKVKGFTSKYLLRELNKKYIDGSVYKLPKKGFEVSVKDLLNNQLKEMYSDYLHSNNPYYANFIDQKYIKDFYLQEGKINDVKRYKGLLVLLNLEIWHKNLIKR</sequence>
<evidence type="ECO:0000256" key="6">
    <source>
        <dbReference type="ARBA" id="ARBA00022962"/>
    </source>
</evidence>
<dbReference type="Proteomes" id="UP000536509">
    <property type="component" value="Unassembled WGS sequence"/>
</dbReference>
<keyword evidence="5 9" id="KW-0067">ATP-binding</keyword>
<dbReference type="InterPro" id="IPR001962">
    <property type="entry name" value="Asn_synthase"/>
</dbReference>
<accession>A0A7Y3RAQ9</accession>
<proteinExistence type="inferred from homology"/>
<feature type="binding site" evidence="9">
    <location>
        <position position="280"/>
    </location>
    <ligand>
        <name>ATP</name>
        <dbReference type="ChEBI" id="CHEBI:30616"/>
    </ligand>
</feature>
<dbReference type="SUPFAM" id="SSF52402">
    <property type="entry name" value="Adenine nucleotide alpha hydrolases-like"/>
    <property type="match status" value="1"/>
</dbReference>
<evidence type="ECO:0000256" key="8">
    <source>
        <dbReference type="PIRSR" id="PIRSR001589-1"/>
    </source>
</evidence>
<feature type="domain" description="Glutamine amidotransferase type-2" evidence="11">
    <location>
        <begin position="2"/>
        <end position="201"/>
    </location>
</feature>
<evidence type="ECO:0000256" key="10">
    <source>
        <dbReference type="PIRSR" id="PIRSR001589-3"/>
    </source>
</evidence>
<dbReference type="InterPro" id="IPR017932">
    <property type="entry name" value="GATase_2_dom"/>
</dbReference>
<dbReference type="CDD" id="cd00712">
    <property type="entry name" value="AsnB"/>
    <property type="match status" value="1"/>
</dbReference>
<keyword evidence="13" id="KW-1185">Reference proteome</keyword>
<keyword evidence="8" id="KW-0061">Asparagine biosynthesis</keyword>
<comment type="caution">
    <text evidence="12">The sequence shown here is derived from an EMBL/GenBank/DDBJ whole genome shotgun (WGS) entry which is preliminary data.</text>
</comment>
<dbReference type="InterPro" id="IPR006426">
    <property type="entry name" value="Asn_synth_AEB"/>
</dbReference>
<dbReference type="GO" id="GO:0005829">
    <property type="term" value="C:cytosol"/>
    <property type="evidence" value="ECO:0007669"/>
    <property type="project" value="TreeGrafter"/>
</dbReference>
<dbReference type="InterPro" id="IPR014729">
    <property type="entry name" value="Rossmann-like_a/b/a_fold"/>
</dbReference>
<comment type="catalytic activity">
    <reaction evidence="7">
        <text>L-aspartate + L-glutamine + ATP + H2O = L-asparagine + L-glutamate + AMP + diphosphate + H(+)</text>
        <dbReference type="Rhea" id="RHEA:12228"/>
        <dbReference type="ChEBI" id="CHEBI:15377"/>
        <dbReference type="ChEBI" id="CHEBI:15378"/>
        <dbReference type="ChEBI" id="CHEBI:29985"/>
        <dbReference type="ChEBI" id="CHEBI:29991"/>
        <dbReference type="ChEBI" id="CHEBI:30616"/>
        <dbReference type="ChEBI" id="CHEBI:33019"/>
        <dbReference type="ChEBI" id="CHEBI:58048"/>
        <dbReference type="ChEBI" id="CHEBI:58359"/>
        <dbReference type="ChEBI" id="CHEBI:456215"/>
        <dbReference type="EC" id="6.3.5.4"/>
    </reaction>
</comment>
<keyword evidence="12" id="KW-0436">Ligase</keyword>
<dbReference type="CDD" id="cd01991">
    <property type="entry name" value="Asn_synthase_B_C"/>
    <property type="match status" value="1"/>
</dbReference>
<dbReference type="EMBL" id="JABEVX010000006">
    <property type="protein sequence ID" value="NNT72561.1"/>
    <property type="molecule type" value="Genomic_DNA"/>
</dbReference>
<keyword evidence="8" id="KW-0028">Amino-acid biosynthesis</keyword>
<dbReference type="InterPro" id="IPR051786">
    <property type="entry name" value="ASN_synthetase/amidase"/>
</dbReference>
<dbReference type="SUPFAM" id="SSF56235">
    <property type="entry name" value="N-terminal nucleophile aminohydrolases (Ntn hydrolases)"/>
    <property type="match status" value="1"/>
</dbReference>
<gene>
    <name evidence="12" type="primary">asnB</name>
    <name evidence="12" type="ORF">HKT18_10065</name>
</gene>
<dbReference type="Pfam" id="PF13537">
    <property type="entry name" value="GATase_7"/>
    <property type="match status" value="1"/>
</dbReference>
<dbReference type="Pfam" id="PF00733">
    <property type="entry name" value="Asn_synthase"/>
    <property type="match status" value="1"/>
</dbReference>
<keyword evidence="6 8" id="KW-0315">Glutamine amidotransferase</keyword>
<name>A0A7Y3RAQ9_9FLAO</name>
<evidence type="ECO:0000256" key="9">
    <source>
        <dbReference type="PIRSR" id="PIRSR001589-2"/>
    </source>
</evidence>
<evidence type="ECO:0000259" key="11">
    <source>
        <dbReference type="PROSITE" id="PS51278"/>
    </source>
</evidence>
<dbReference type="InterPro" id="IPR033738">
    <property type="entry name" value="AsnB_N"/>
</dbReference>
<dbReference type="EC" id="6.3.5.4" evidence="3"/>
<dbReference type="PROSITE" id="PS51278">
    <property type="entry name" value="GATASE_TYPE_2"/>
    <property type="match status" value="1"/>
</dbReference>
<feature type="binding site" evidence="9">
    <location>
        <position position="90"/>
    </location>
    <ligand>
        <name>L-glutamine</name>
        <dbReference type="ChEBI" id="CHEBI:58359"/>
    </ligand>
</feature>
<evidence type="ECO:0000256" key="7">
    <source>
        <dbReference type="ARBA" id="ARBA00048741"/>
    </source>
</evidence>
<feature type="active site" description="For GATase activity" evidence="8">
    <location>
        <position position="2"/>
    </location>
</feature>
<dbReference type="PANTHER" id="PTHR43284:SF1">
    <property type="entry name" value="ASPARAGINE SYNTHETASE"/>
    <property type="match status" value="1"/>
</dbReference>
<dbReference type="PANTHER" id="PTHR43284">
    <property type="entry name" value="ASPARAGINE SYNTHETASE (GLUTAMINE-HYDROLYZING)"/>
    <property type="match status" value="1"/>
</dbReference>
<keyword evidence="4 9" id="KW-0547">Nucleotide-binding</keyword>
<dbReference type="Gene3D" id="3.40.50.620">
    <property type="entry name" value="HUPs"/>
    <property type="match status" value="1"/>
</dbReference>
<comment type="similarity">
    <text evidence="2">Belongs to the asparagine synthetase family.</text>
</comment>
<dbReference type="AlphaFoldDB" id="A0A7Y3RAQ9"/>
<dbReference type="InterPro" id="IPR029055">
    <property type="entry name" value="Ntn_hydrolases_N"/>
</dbReference>
<dbReference type="GO" id="GO:0004066">
    <property type="term" value="F:asparagine synthase (glutamine-hydrolyzing) activity"/>
    <property type="evidence" value="ECO:0007669"/>
    <property type="project" value="UniProtKB-EC"/>
</dbReference>